<accession>A0AAC9BBT7</accession>
<keyword evidence="1" id="KW-0812">Transmembrane</keyword>
<dbReference type="AlphaFoldDB" id="A0AAC9BBT7"/>
<dbReference type="EMBL" id="CP014774">
    <property type="protein sequence ID" value="ANB55123.1"/>
    <property type="molecule type" value="Genomic_DNA"/>
</dbReference>
<sequence length="128" mass="14983">MVHSTRVSRAQERWVKDRRHGPDWLTRVLQGLVMLCWSGFIVLLSLYHYARPEIAYGFLVYGGIEVRDYWDPSLTPWLVYGLWSCCALTLAVLLLERKRSRRQDDSRHVNLAILLLVLIASLLFYYVG</sequence>
<reference evidence="2 3" key="1">
    <citation type="journal article" date="2016" name="J. Clin. Microbiol.">
        <title>Detection and Whole-Genome Sequencing of Carbapenemase-Producing Aeromonas hydrophila Isolates from Routine Perirectal Surveillance Culture.</title>
        <authorList>
            <person name="Hughes H.Y."/>
            <person name="Conlan S.P."/>
            <person name="Lau A.F."/>
            <person name="Dekker J.P."/>
            <person name="Michelin A.V."/>
            <person name="Youn J.H."/>
            <person name="Henderson D.K."/>
            <person name="Frank K.M."/>
            <person name="Segre J.A."/>
            <person name="Palmore T.N."/>
        </authorList>
    </citation>
    <scope>NUCLEOTIDE SEQUENCE [LARGE SCALE GENOMIC DNA]</scope>
    <source>
        <strain evidence="2 3">AVNIH1</strain>
    </source>
</reference>
<evidence type="ECO:0000313" key="3">
    <source>
        <dbReference type="Proteomes" id="UP000076809"/>
    </source>
</evidence>
<feature type="transmembrane region" description="Helical" evidence="1">
    <location>
        <begin position="77"/>
        <end position="96"/>
    </location>
</feature>
<proteinExistence type="predicted"/>
<protein>
    <submittedName>
        <fullName evidence="2">Uncharacterized protein</fullName>
    </submittedName>
</protein>
<dbReference type="Proteomes" id="UP000076809">
    <property type="component" value="Chromosome"/>
</dbReference>
<feature type="transmembrane region" description="Helical" evidence="1">
    <location>
        <begin position="28"/>
        <end position="50"/>
    </location>
</feature>
<organism evidence="2 3">
    <name type="scientific">Aeromonas veronii</name>
    <dbReference type="NCBI Taxonomy" id="654"/>
    <lineage>
        <taxon>Bacteria</taxon>
        <taxon>Pseudomonadati</taxon>
        <taxon>Pseudomonadota</taxon>
        <taxon>Gammaproteobacteria</taxon>
        <taxon>Aeromonadales</taxon>
        <taxon>Aeromonadaceae</taxon>
        <taxon>Aeromonas</taxon>
    </lineage>
</organism>
<feature type="transmembrane region" description="Helical" evidence="1">
    <location>
        <begin position="108"/>
        <end position="127"/>
    </location>
</feature>
<name>A0AAC9BBT7_AERVE</name>
<evidence type="ECO:0000256" key="1">
    <source>
        <dbReference type="SAM" id="Phobius"/>
    </source>
</evidence>
<keyword evidence="1" id="KW-1133">Transmembrane helix</keyword>
<keyword evidence="1" id="KW-0472">Membrane</keyword>
<evidence type="ECO:0000313" key="2">
    <source>
        <dbReference type="EMBL" id="ANB55123.1"/>
    </source>
</evidence>
<gene>
    <name evidence="2" type="ORF">WM43_05470</name>
</gene>